<dbReference type="InterPro" id="IPR036465">
    <property type="entry name" value="vWFA_dom_sf"/>
</dbReference>
<proteinExistence type="predicted"/>
<keyword evidence="3" id="KW-1185">Reference proteome</keyword>
<feature type="chain" id="PRO_5010990978" evidence="1">
    <location>
        <begin position="19"/>
        <end position="211"/>
    </location>
</feature>
<feature type="signal peptide" evidence="1">
    <location>
        <begin position="1"/>
        <end position="18"/>
    </location>
</feature>
<comment type="caution">
    <text evidence="2">The sequence shown here is derived from an EMBL/GenBank/DDBJ whole genome shotgun (WGS) entry which is preliminary data.</text>
</comment>
<name>A0A1Y1S7G3_9MICR</name>
<dbReference type="AlphaFoldDB" id="A0A1Y1S7G3"/>
<accession>A0A1Y1S7G3</accession>
<dbReference type="OrthoDB" id="1731724at2759"/>
<dbReference type="Gene3D" id="3.40.50.410">
    <property type="entry name" value="von Willebrand factor, type A domain"/>
    <property type="match status" value="1"/>
</dbReference>
<dbReference type="Proteomes" id="UP000192639">
    <property type="component" value="Unassembled WGS sequence"/>
</dbReference>
<gene>
    <name evidence="2" type="ORF">ECANGB1_1353</name>
</gene>
<keyword evidence="1" id="KW-0732">Signal</keyword>
<dbReference type="EMBL" id="LWDP01000038">
    <property type="protein sequence ID" value="ORD93948.1"/>
    <property type="molecule type" value="Genomic_DNA"/>
</dbReference>
<evidence type="ECO:0000313" key="3">
    <source>
        <dbReference type="Proteomes" id="UP000192639"/>
    </source>
</evidence>
<evidence type="ECO:0000256" key="1">
    <source>
        <dbReference type="SAM" id="SignalP"/>
    </source>
</evidence>
<evidence type="ECO:0000313" key="2">
    <source>
        <dbReference type="EMBL" id="ORD93948.1"/>
    </source>
</evidence>
<reference evidence="2 3" key="1">
    <citation type="journal article" date="2017" name="Environ. Microbiol.">
        <title>Decay of the glycolytic pathway and adaptation to intranuclear parasitism within Enterocytozoonidae microsporidia.</title>
        <authorList>
            <person name="Wiredu Boakye D."/>
            <person name="Jaroenlak P."/>
            <person name="Prachumwat A."/>
            <person name="Williams T.A."/>
            <person name="Bateman K.S."/>
            <person name="Itsathitphaisarn O."/>
            <person name="Sritunyalucksana K."/>
            <person name="Paszkiewicz K.H."/>
            <person name="Moore K.A."/>
            <person name="Stentiford G.D."/>
            <person name="Williams B.A."/>
        </authorList>
    </citation>
    <scope>NUCLEOTIDE SEQUENCE [LARGE SCALE GENOMIC DNA]</scope>
    <source>
        <strain evidence="2 3">GB1</strain>
    </source>
</reference>
<dbReference type="VEuPathDB" id="MicrosporidiaDB:ECANGB1_1353"/>
<protein>
    <submittedName>
        <fullName evidence="2">Uncharacterized protein</fullName>
    </submittedName>
</protein>
<organism evidence="2 3">
    <name type="scientific">Enterospora canceri</name>
    <dbReference type="NCBI Taxonomy" id="1081671"/>
    <lineage>
        <taxon>Eukaryota</taxon>
        <taxon>Fungi</taxon>
        <taxon>Fungi incertae sedis</taxon>
        <taxon>Microsporidia</taxon>
        <taxon>Enterocytozoonidae</taxon>
        <taxon>Enterospora</taxon>
    </lineage>
</organism>
<sequence length="211" mass="23949">MAANLILFICMPMPEIIAIVLDNGIQSQNQDYLPSRYFIQKDATMNIINKVFEMGKESKIGVFPIFQNVKNRIVTPTENKQLLVDFVLACDLYKKPGHSLALYQADQALQLSELSNKRLLIFLSSKIDEFGKLLVEISTIAFKGVEIKVICFADAIEFGKMAQSELQLETVKFLVLDGNGDVEDQIYGFLTETEYEDEDLKEALQKSMFEK</sequence>